<feature type="transmembrane region" description="Helical" evidence="1">
    <location>
        <begin position="21"/>
        <end position="37"/>
    </location>
</feature>
<reference evidence="2" key="2">
    <citation type="submission" date="2024-06" db="EMBL/GenBank/DDBJ databases">
        <authorList>
            <person name="Petrova K.O."/>
            <person name="Toshchakov S.V."/>
            <person name="Boltjanskaja Y.V."/>
            <person name="Kevbrin V."/>
        </authorList>
    </citation>
    <scope>NUCLEOTIDE SEQUENCE</scope>
    <source>
        <strain evidence="2">Z-910T</strain>
    </source>
</reference>
<sequence>MPEPSDLQIMIELLVDIMKDPMLLTFAGVWVLGYMLKEHTDLDNNLIPWIVVFSAALLSLVIIEFSIAGFIVGAVIGYIQIGLYEQTKATKEIYQMKKHK</sequence>
<dbReference type="EMBL" id="CP158367">
    <property type="protein sequence ID" value="XBX74183.1"/>
    <property type="molecule type" value="Genomic_DNA"/>
</dbReference>
<accession>A0AAU7VJF2</accession>
<keyword evidence="1" id="KW-1133">Transmembrane helix</keyword>
<evidence type="ECO:0000313" key="2">
    <source>
        <dbReference type="EMBL" id="XBX74183.1"/>
    </source>
</evidence>
<dbReference type="RefSeq" id="WP_350342941.1">
    <property type="nucleotide sequence ID" value="NZ_CP158367.1"/>
</dbReference>
<keyword evidence="1" id="KW-0472">Membrane</keyword>
<dbReference type="InterPro" id="IPR032111">
    <property type="entry name" value="Clostridium_phage_holin"/>
</dbReference>
<proteinExistence type="predicted"/>
<gene>
    <name evidence="2" type="ORF">PRVXT_002210</name>
</gene>
<feature type="transmembrane region" description="Helical" evidence="1">
    <location>
        <begin position="49"/>
        <end position="79"/>
    </location>
</feature>
<dbReference type="AlphaFoldDB" id="A0AAU7VJF2"/>
<organism evidence="2">
    <name type="scientific">Proteinivorax tanatarense</name>
    <dbReference type="NCBI Taxonomy" id="1260629"/>
    <lineage>
        <taxon>Bacteria</taxon>
        <taxon>Bacillati</taxon>
        <taxon>Bacillota</taxon>
        <taxon>Clostridia</taxon>
        <taxon>Eubacteriales</taxon>
        <taxon>Proteinivoracaceae</taxon>
        <taxon>Proteinivorax</taxon>
    </lineage>
</organism>
<evidence type="ECO:0000256" key="1">
    <source>
        <dbReference type="SAM" id="Phobius"/>
    </source>
</evidence>
<reference evidence="2" key="1">
    <citation type="journal article" date="2013" name="Extremophiles">
        <title>Proteinivorax tanatarense gen. nov., sp. nov., an anaerobic, haloalkaliphilic, proteolytic bacterium isolated from a decaying algal bloom, and proposal of Proteinivoraceae fam. nov.</title>
        <authorList>
            <person name="Kevbrin V."/>
            <person name="Boltyanskaya Y."/>
            <person name="Zhilina T."/>
            <person name="Kolganova T."/>
            <person name="Lavrentjeva E."/>
            <person name="Kuznetsov B."/>
        </authorList>
    </citation>
    <scope>NUCLEOTIDE SEQUENCE</scope>
    <source>
        <strain evidence="2">Z-910T</strain>
    </source>
</reference>
<dbReference type="Pfam" id="PF16079">
    <property type="entry name" value="Phage_holin_5_2"/>
    <property type="match status" value="1"/>
</dbReference>
<protein>
    <submittedName>
        <fullName evidence="2">Phage holin family protein</fullName>
    </submittedName>
</protein>
<keyword evidence="1" id="KW-0812">Transmembrane</keyword>
<name>A0AAU7VJF2_9FIRM</name>